<gene>
    <name evidence="1" type="ORF">PYCCODRAFT_398370</name>
</gene>
<proteinExistence type="predicted"/>
<dbReference type="EMBL" id="KZ084105">
    <property type="protein sequence ID" value="OSD02368.1"/>
    <property type="molecule type" value="Genomic_DNA"/>
</dbReference>
<dbReference type="OrthoDB" id="10568955at2759"/>
<sequence length="120" mass="12901">MGFWGALCRASFLASAAGERGITRASLVGARGQRPGGREPACHWAQSMRFPERVRCVRTGSCGCFRGDLAGLWAVSQKDCEWFCEWTGLCPIRAGLRVMSSHFIVASISGTEGLCPGTLC</sequence>
<dbReference type="Proteomes" id="UP000193067">
    <property type="component" value="Unassembled WGS sequence"/>
</dbReference>
<accession>A0A1Y2IMP9</accession>
<dbReference type="AlphaFoldDB" id="A0A1Y2IMP9"/>
<evidence type="ECO:0000313" key="2">
    <source>
        <dbReference type="Proteomes" id="UP000193067"/>
    </source>
</evidence>
<keyword evidence="2" id="KW-1185">Reference proteome</keyword>
<evidence type="ECO:0000313" key="1">
    <source>
        <dbReference type="EMBL" id="OSD02368.1"/>
    </source>
</evidence>
<reference evidence="1 2" key="1">
    <citation type="journal article" date="2015" name="Biotechnol. Biofuels">
        <title>Enhanced degradation of softwood versus hardwood by the white-rot fungus Pycnoporus coccineus.</title>
        <authorList>
            <person name="Couturier M."/>
            <person name="Navarro D."/>
            <person name="Chevret D."/>
            <person name="Henrissat B."/>
            <person name="Piumi F."/>
            <person name="Ruiz-Duenas F.J."/>
            <person name="Martinez A.T."/>
            <person name="Grigoriev I.V."/>
            <person name="Riley R."/>
            <person name="Lipzen A."/>
            <person name="Berrin J.G."/>
            <person name="Master E.R."/>
            <person name="Rosso M.N."/>
        </authorList>
    </citation>
    <scope>NUCLEOTIDE SEQUENCE [LARGE SCALE GENOMIC DNA]</scope>
    <source>
        <strain evidence="1 2">BRFM310</strain>
    </source>
</reference>
<organism evidence="1 2">
    <name type="scientific">Trametes coccinea (strain BRFM310)</name>
    <name type="common">Pycnoporus coccineus</name>
    <dbReference type="NCBI Taxonomy" id="1353009"/>
    <lineage>
        <taxon>Eukaryota</taxon>
        <taxon>Fungi</taxon>
        <taxon>Dikarya</taxon>
        <taxon>Basidiomycota</taxon>
        <taxon>Agaricomycotina</taxon>
        <taxon>Agaricomycetes</taxon>
        <taxon>Polyporales</taxon>
        <taxon>Polyporaceae</taxon>
        <taxon>Trametes</taxon>
    </lineage>
</organism>
<name>A0A1Y2IMP9_TRAC3</name>
<protein>
    <submittedName>
        <fullName evidence="1">Uncharacterized protein</fullName>
    </submittedName>
</protein>